<feature type="region of interest" description="Disordered" evidence="1">
    <location>
        <begin position="1"/>
        <end position="67"/>
    </location>
</feature>
<evidence type="ECO:0000313" key="2">
    <source>
        <dbReference type="EMBL" id="KZT68521.1"/>
    </source>
</evidence>
<sequence length="92" mass="10132">MLGAKADNRRYPSRDGTESPTITADRKHRYEPGTSLTNCERTHASPSSVSTHGGAPTTCPDHYSHPQKPSILHARAAISMRVVSRQRGPLRR</sequence>
<dbReference type="Proteomes" id="UP000076727">
    <property type="component" value="Unassembled WGS sequence"/>
</dbReference>
<feature type="compositionally biased region" description="Polar residues" evidence="1">
    <location>
        <begin position="34"/>
        <end position="51"/>
    </location>
</feature>
<gene>
    <name evidence="2" type="ORF">DAEQUDRAFT_330209</name>
</gene>
<proteinExistence type="predicted"/>
<dbReference type="EMBL" id="KV429066">
    <property type="protein sequence ID" value="KZT68521.1"/>
    <property type="molecule type" value="Genomic_DNA"/>
</dbReference>
<accession>A0A165PQV8</accession>
<reference evidence="2 3" key="1">
    <citation type="journal article" date="2016" name="Mol. Biol. Evol.">
        <title>Comparative Genomics of Early-Diverging Mushroom-Forming Fungi Provides Insights into the Origins of Lignocellulose Decay Capabilities.</title>
        <authorList>
            <person name="Nagy L.G."/>
            <person name="Riley R."/>
            <person name="Tritt A."/>
            <person name="Adam C."/>
            <person name="Daum C."/>
            <person name="Floudas D."/>
            <person name="Sun H."/>
            <person name="Yadav J.S."/>
            <person name="Pangilinan J."/>
            <person name="Larsson K.H."/>
            <person name="Matsuura K."/>
            <person name="Barry K."/>
            <person name="Labutti K."/>
            <person name="Kuo R."/>
            <person name="Ohm R.A."/>
            <person name="Bhattacharya S.S."/>
            <person name="Shirouzu T."/>
            <person name="Yoshinaga Y."/>
            <person name="Martin F.M."/>
            <person name="Grigoriev I.V."/>
            <person name="Hibbett D.S."/>
        </authorList>
    </citation>
    <scope>NUCLEOTIDE SEQUENCE [LARGE SCALE GENOMIC DNA]</scope>
    <source>
        <strain evidence="2 3">L-15889</strain>
    </source>
</reference>
<organism evidence="2 3">
    <name type="scientific">Daedalea quercina L-15889</name>
    <dbReference type="NCBI Taxonomy" id="1314783"/>
    <lineage>
        <taxon>Eukaryota</taxon>
        <taxon>Fungi</taxon>
        <taxon>Dikarya</taxon>
        <taxon>Basidiomycota</taxon>
        <taxon>Agaricomycotina</taxon>
        <taxon>Agaricomycetes</taxon>
        <taxon>Polyporales</taxon>
        <taxon>Fomitopsis</taxon>
    </lineage>
</organism>
<protein>
    <submittedName>
        <fullName evidence="2">Uncharacterized protein</fullName>
    </submittedName>
</protein>
<evidence type="ECO:0000313" key="3">
    <source>
        <dbReference type="Proteomes" id="UP000076727"/>
    </source>
</evidence>
<dbReference type="AlphaFoldDB" id="A0A165PQV8"/>
<evidence type="ECO:0000256" key="1">
    <source>
        <dbReference type="SAM" id="MobiDB-lite"/>
    </source>
</evidence>
<name>A0A165PQV8_9APHY</name>
<keyword evidence="3" id="KW-1185">Reference proteome</keyword>
<feature type="compositionally biased region" description="Basic and acidic residues" evidence="1">
    <location>
        <begin position="1"/>
        <end position="17"/>
    </location>
</feature>